<dbReference type="Proteomes" id="UP001223390">
    <property type="component" value="Unassembled WGS sequence"/>
</dbReference>
<evidence type="ECO:0000313" key="2">
    <source>
        <dbReference type="Proteomes" id="UP001223390"/>
    </source>
</evidence>
<dbReference type="RefSeq" id="WP_125814728.1">
    <property type="nucleotide sequence ID" value="NZ_JASITI010000019.1"/>
</dbReference>
<accession>A0ABT7GUY5</accession>
<organism evidence="1 2">
    <name type="scientific">Streptomyces katrae</name>
    <dbReference type="NCBI Taxonomy" id="68223"/>
    <lineage>
        <taxon>Bacteria</taxon>
        <taxon>Bacillati</taxon>
        <taxon>Actinomycetota</taxon>
        <taxon>Actinomycetes</taxon>
        <taxon>Kitasatosporales</taxon>
        <taxon>Streptomycetaceae</taxon>
        <taxon>Streptomyces</taxon>
    </lineage>
</organism>
<dbReference type="InterPro" id="IPR009959">
    <property type="entry name" value="Cyclase_SnoaL-like"/>
</dbReference>
<dbReference type="PANTHER" id="PTHR38436">
    <property type="entry name" value="POLYKETIDE CYCLASE SNOAL-LIKE DOMAIN"/>
    <property type="match status" value="1"/>
</dbReference>
<sequence length="144" mass="15964">MSNEALELAMEMGKVFNDLNEEAAHKYIGAEFVDHEAPPGTPGGPLGYLGTARWVHSAFADAKWEHLDSFSEGDRAILRLRFTGKHVGNFLGFEASQRDVDVEQTHIYRIENGLVVEHWGYRQDLLMLAQMGAITLQPPTAPAA</sequence>
<dbReference type="PANTHER" id="PTHR38436:SF1">
    <property type="entry name" value="ESTER CYCLASE"/>
    <property type="match status" value="1"/>
</dbReference>
<dbReference type="Pfam" id="PF07366">
    <property type="entry name" value="SnoaL"/>
    <property type="match status" value="1"/>
</dbReference>
<name>A0ABT7GUY5_9ACTN</name>
<keyword evidence="2" id="KW-1185">Reference proteome</keyword>
<dbReference type="EMBL" id="JASITI010000019">
    <property type="protein sequence ID" value="MDK9497442.1"/>
    <property type="molecule type" value="Genomic_DNA"/>
</dbReference>
<evidence type="ECO:0000313" key="1">
    <source>
        <dbReference type="EMBL" id="MDK9497442.1"/>
    </source>
</evidence>
<dbReference type="Gene3D" id="3.10.450.50">
    <property type="match status" value="1"/>
</dbReference>
<gene>
    <name evidence="1" type="ORF">QEZ40_002101</name>
</gene>
<proteinExistence type="predicted"/>
<reference evidence="1 2" key="1">
    <citation type="submission" date="2023-05" db="EMBL/GenBank/DDBJ databases">
        <title>Sequencing and Assembly of Streptomyces sp. NP73.</title>
        <authorList>
            <person name="Konwar A.N."/>
            <person name="Saikia K."/>
            <person name="Thakur D."/>
        </authorList>
    </citation>
    <scope>NUCLEOTIDE SEQUENCE [LARGE SCALE GENOMIC DNA]</scope>
    <source>
        <strain evidence="1 2">NP73</strain>
    </source>
</reference>
<protein>
    <submittedName>
        <fullName evidence="1">Ester cyclase</fullName>
    </submittedName>
</protein>
<dbReference type="SUPFAM" id="SSF54427">
    <property type="entry name" value="NTF2-like"/>
    <property type="match status" value="1"/>
</dbReference>
<comment type="caution">
    <text evidence="1">The sequence shown here is derived from an EMBL/GenBank/DDBJ whole genome shotgun (WGS) entry which is preliminary data.</text>
</comment>
<dbReference type="InterPro" id="IPR032710">
    <property type="entry name" value="NTF2-like_dom_sf"/>
</dbReference>